<evidence type="ECO:0000313" key="2">
    <source>
        <dbReference type="RefSeq" id="XP_030980809.1"/>
    </source>
</evidence>
<dbReference type="PANTHER" id="PTHR45632:SF24">
    <property type="entry name" value="GALACTOSE OXIDASE"/>
    <property type="match status" value="1"/>
</dbReference>
<reference evidence="2" key="3">
    <citation type="submission" date="2025-08" db="UniProtKB">
        <authorList>
            <consortium name="RefSeq"/>
        </authorList>
    </citation>
    <scope>IDENTIFICATION</scope>
    <source>
        <strain evidence="2">NI907</strain>
    </source>
</reference>
<dbReference type="InterPro" id="IPR006652">
    <property type="entry name" value="Kelch_1"/>
</dbReference>
<organism evidence="1 2">
    <name type="scientific">Pyricularia grisea</name>
    <name type="common">Crabgrass-specific blast fungus</name>
    <name type="synonym">Magnaporthe grisea</name>
    <dbReference type="NCBI Taxonomy" id="148305"/>
    <lineage>
        <taxon>Eukaryota</taxon>
        <taxon>Fungi</taxon>
        <taxon>Dikarya</taxon>
        <taxon>Ascomycota</taxon>
        <taxon>Pezizomycotina</taxon>
        <taxon>Sordariomycetes</taxon>
        <taxon>Sordariomycetidae</taxon>
        <taxon>Magnaporthales</taxon>
        <taxon>Pyriculariaceae</taxon>
        <taxon>Pyricularia</taxon>
    </lineage>
</organism>
<gene>
    <name evidence="2" type="ORF">PgNI_07119</name>
</gene>
<dbReference type="KEGG" id="pgri:PgNI_07119"/>
<dbReference type="GeneID" id="41962045"/>
<reference evidence="2" key="1">
    <citation type="journal article" date="2019" name="Mol. Biol. Evol.">
        <title>Blast fungal genomes show frequent chromosomal changes, gene gains and losses, and effector gene turnover.</title>
        <authorList>
            <person name="Gomez Luciano L.B."/>
            <person name="Jason Tsai I."/>
            <person name="Chuma I."/>
            <person name="Tosa Y."/>
            <person name="Chen Y.H."/>
            <person name="Li J.Y."/>
            <person name="Li M.Y."/>
            <person name="Jade Lu M.Y."/>
            <person name="Nakayashiki H."/>
            <person name="Li W.H."/>
        </authorList>
    </citation>
    <scope>NUCLEOTIDE SEQUENCE</scope>
    <source>
        <strain evidence="2">NI907</strain>
    </source>
</reference>
<dbReference type="AlphaFoldDB" id="A0A6P8B190"/>
<dbReference type="Proteomes" id="UP000515153">
    <property type="component" value="Unplaced"/>
</dbReference>
<keyword evidence="1" id="KW-1185">Reference proteome</keyword>
<dbReference type="RefSeq" id="XP_030980809.1">
    <property type="nucleotide sequence ID" value="XM_031127136.1"/>
</dbReference>
<dbReference type="Pfam" id="PF24681">
    <property type="entry name" value="Kelch_KLHDC2_KLHL20_DRC7"/>
    <property type="match status" value="1"/>
</dbReference>
<dbReference type="OrthoDB" id="45365at2759"/>
<dbReference type="SUPFAM" id="SSF117281">
    <property type="entry name" value="Kelch motif"/>
    <property type="match status" value="1"/>
</dbReference>
<evidence type="ECO:0008006" key="3">
    <source>
        <dbReference type="Google" id="ProtNLM"/>
    </source>
</evidence>
<dbReference type="Gene3D" id="2.120.10.80">
    <property type="entry name" value="Kelch-type beta propeller"/>
    <property type="match status" value="2"/>
</dbReference>
<accession>A0A6P8B190</accession>
<dbReference type="InterPro" id="IPR015915">
    <property type="entry name" value="Kelch-typ_b-propeller"/>
</dbReference>
<dbReference type="PANTHER" id="PTHR45632">
    <property type="entry name" value="LD33804P"/>
    <property type="match status" value="1"/>
</dbReference>
<evidence type="ECO:0000313" key="1">
    <source>
        <dbReference type="Proteomes" id="UP000515153"/>
    </source>
</evidence>
<protein>
    <recommendedName>
        <fullName evidence="3">Kelch repeat-containing protein</fullName>
    </recommendedName>
</protein>
<reference evidence="2" key="2">
    <citation type="submission" date="2019-10" db="EMBL/GenBank/DDBJ databases">
        <authorList>
            <consortium name="NCBI Genome Project"/>
        </authorList>
    </citation>
    <scope>NUCLEOTIDE SEQUENCE</scope>
    <source>
        <strain evidence="2">NI907</strain>
    </source>
</reference>
<sequence length="353" mass="37246">MHHRRYILSAVAALSSNIPSAACHPLQGTKLGSWQDLGPIALQPRQEHTTVALNETTFAIVGGIIPAEGSDGGNTPDSWATTDMFQLYDTATGEWSLGPTLPFAVNHANTIVVDGKVYLLGGLAPDEVGNWVKTGQSYVLDGIDDGWKVLQPIPDEVSRGSASVGAAGDLIFLAGGMTQLIPQDTIASVIAYNVTANEWITDLPDLPEPRDHAGSAVIDGTLYIVGGRAFGQNNTKDTVFALNLDDAQAGWKTKEARMPTPRGGVAAAAIGNKIYTFGGEGNQAEGSSGVFSETEAYDVVSDSWERLQKMEVPRHGSWAVAIGEGVYLPGGGVRQGGAAVDRFDVFWLPAPSK</sequence>
<name>A0A6P8B190_PYRGI</name>
<proteinExistence type="predicted"/>
<dbReference type="SMART" id="SM00612">
    <property type="entry name" value="Kelch"/>
    <property type="match status" value="3"/>
</dbReference>